<keyword evidence="2" id="KW-1185">Reference proteome</keyword>
<name>A0A8J7Y219_9EURY</name>
<evidence type="ECO:0000313" key="1">
    <source>
        <dbReference type="EMBL" id="MBV0922582.1"/>
    </source>
</evidence>
<comment type="caution">
    <text evidence="1">The sequence shown here is derived from an EMBL/GenBank/DDBJ whole genome shotgun (WGS) entry which is preliminary data.</text>
</comment>
<sequence>MSLKATVPVEASAEVSLRVPRGGSEDLESGVAGVVENVDGVAEVTVRRVRGVRPTFTDLRVDADLRVSITVTDDGDDAALEAVVTECLADGFGILAVDDLVVEDA</sequence>
<dbReference type="RefSeq" id="WP_162315776.1">
    <property type="nucleotide sequence ID" value="NZ_JAHQXF010000001.1"/>
</dbReference>
<proteinExistence type="predicted"/>
<dbReference type="OrthoDB" id="239966at2157"/>
<dbReference type="AlphaFoldDB" id="A0A8J7Y219"/>
<dbReference type="EMBL" id="JAHQXF010000001">
    <property type="protein sequence ID" value="MBV0922582.1"/>
    <property type="molecule type" value="Genomic_DNA"/>
</dbReference>
<evidence type="ECO:0000313" key="2">
    <source>
        <dbReference type="Proteomes" id="UP000766550"/>
    </source>
</evidence>
<accession>A0A8J7Y219</accession>
<gene>
    <name evidence="1" type="ORF">KTS45_00055</name>
</gene>
<dbReference type="Proteomes" id="UP000766550">
    <property type="component" value="Unassembled WGS sequence"/>
</dbReference>
<protein>
    <submittedName>
        <fullName evidence="1">Uncharacterized protein</fullName>
    </submittedName>
</protein>
<organism evidence="1 2">
    <name type="scientific">Haloarcula limicola</name>
    <dbReference type="NCBI Taxonomy" id="1429915"/>
    <lineage>
        <taxon>Archaea</taxon>
        <taxon>Methanobacteriati</taxon>
        <taxon>Methanobacteriota</taxon>
        <taxon>Stenosarchaea group</taxon>
        <taxon>Halobacteria</taxon>
        <taxon>Halobacteriales</taxon>
        <taxon>Haloarculaceae</taxon>
        <taxon>Haloarcula</taxon>
    </lineage>
</organism>
<reference evidence="1 2" key="1">
    <citation type="submission" date="2021-06" db="EMBL/GenBank/DDBJ databases">
        <title>New haloarchaea isolates fom saline soil.</title>
        <authorList>
            <person name="Duran-Viseras A."/>
            <person name="Sanchez-Porro C.S."/>
            <person name="Ventosa A."/>
        </authorList>
    </citation>
    <scope>NUCLEOTIDE SEQUENCE [LARGE SCALE GENOMIC DNA]</scope>
    <source>
        <strain evidence="1 2">JCM 183640</strain>
    </source>
</reference>